<comment type="similarity">
    <text evidence="2">Belongs to the binding-protein-dependent transport system permease family. MalFG subfamily.</text>
</comment>
<evidence type="ECO:0000259" key="10">
    <source>
        <dbReference type="PROSITE" id="PS50928"/>
    </source>
</evidence>
<dbReference type="InterPro" id="IPR050901">
    <property type="entry name" value="BP-dep_ABC_trans_perm"/>
</dbReference>
<evidence type="ECO:0000256" key="4">
    <source>
        <dbReference type="ARBA" id="ARBA00022475"/>
    </source>
</evidence>
<feature type="transmembrane region" description="Helical" evidence="9">
    <location>
        <begin position="330"/>
        <end position="346"/>
    </location>
</feature>
<dbReference type="Proteomes" id="UP001232493">
    <property type="component" value="Chromosome"/>
</dbReference>
<name>A0ABY8PT70_9BACT</name>
<feature type="transmembrane region" description="Helical" evidence="9">
    <location>
        <begin position="66"/>
        <end position="87"/>
    </location>
</feature>
<keyword evidence="6 9" id="KW-0812">Transmembrane</keyword>
<feature type="transmembrane region" description="Helical" evidence="9">
    <location>
        <begin position="619"/>
        <end position="638"/>
    </location>
</feature>
<dbReference type="RefSeq" id="WP_281000631.1">
    <property type="nucleotide sequence ID" value="NZ_CP069362.1"/>
</dbReference>
<feature type="transmembrane region" description="Helical" evidence="9">
    <location>
        <begin position="143"/>
        <end position="170"/>
    </location>
</feature>
<keyword evidence="12" id="KW-1185">Reference proteome</keyword>
<feature type="transmembrane region" description="Helical" evidence="9">
    <location>
        <begin position="452"/>
        <end position="473"/>
    </location>
</feature>
<keyword evidence="5" id="KW-0762">Sugar transport</keyword>
<feature type="transmembrane region" description="Helical" evidence="9">
    <location>
        <begin position="480"/>
        <end position="504"/>
    </location>
</feature>
<evidence type="ECO:0000256" key="6">
    <source>
        <dbReference type="ARBA" id="ARBA00022692"/>
    </source>
</evidence>
<feature type="transmembrane region" description="Helical" evidence="9">
    <location>
        <begin position="7"/>
        <end position="28"/>
    </location>
</feature>
<dbReference type="InterPro" id="IPR000515">
    <property type="entry name" value="MetI-like"/>
</dbReference>
<sequence length="651" mass="73701">MANKKFLLVLPALVLIVFILIIPMVSMLKTSFYNSPFGENGSFVGIQNYIKVLNDSGMGIAVKISFIWASIISSIVIILGIIIAYILETKAKNKKILFFIIMLPWIIPSYMGVLIWRSLIYGYGTESIIKNLFHLNTNIFTDIFAGLGWGIFVSIWLELPIVVMVLISAYQEVPRELHLAAKIDGANSLNTLINITIPYIKPTIITWFLITFANHFKDFTVPFLLTAGGPPIFAGFTSHSIVGITTTMGVFNYFISNTQYDFGIISAYSVISAIFVMLIAFIFLTRRTLSLKKFLTFVIAIKILSYIFNPGIILLLTIGLYFILLKKRNLFGLVVILDFSMMILNISIKGFWGGFDFIPIISLMWLIFKEKTPVIPQTKVKMNLKTIKMVFKYLLLVLLITIIMLPVYNIVNISLSGTNNIAITLFPEKLTFENYNRIFSEIHIEHNLKNTIIIAFLTAIIVPIISYPLALFISKNNLGWVLPLLIFIDFLGGVHSIIALFMVFRKLHLLNSLFGLSLVYATHTLPMATFLIKGYLDKIPKEIEETALLDTTKLKSYFYILFPLSIPALLVSMLIGFMKGWNGFIPSLMLLNKDSLYPLSVKLYTLIGEPGTSYPRWDLFSASSILNIIFLGIIFIMIRRPLMNGVLKDRY</sequence>
<feature type="transmembrane region" description="Helical" evidence="9">
    <location>
        <begin position="191"/>
        <end position="212"/>
    </location>
</feature>
<evidence type="ECO:0000256" key="1">
    <source>
        <dbReference type="ARBA" id="ARBA00004651"/>
    </source>
</evidence>
<keyword evidence="4" id="KW-1003">Cell membrane</keyword>
<evidence type="ECO:0000256" key="5">
    <source>
        <dbReference type="ARBA" id="ARBA00022597"/>
    </source>
</evidence>
<dbReference type="EMBL" id="CP069362">
    <property type="protein sequence ID" value="WGS65827.1"/>
    <property type="molecule type" value="Genomic_DNA"/>
</dbReference>
<protein>
    <submittedName>
        <fullName evidence="11">ABC transporter permease subunit</fullName>
    </submittedName>
</protein>
<dbReference type="SUPFAM" id="SSF161098">
    <property type="entry name" value="MetI-like"/>
    <property type="match status" value="2"/>
</dbReference>
<keyword evidence="3 9" id="KW-0813">Transport</keyword>
<evidence type="ECO:0000256" key="2">
    <source>
        <dbReference type="ARBA" id="ARBA00009047"/>
    </source>
</evidence>
<feature type="transmembrane region" description="Helical" evidence="9">
    <location>
        <begin position="352"/>
        <end position="368"/>
    </location>
</feature>
<feature type="transmembrane region" description="Helical" evidence="9">
    <location>
        <begin position="389"/>
        <end position="411"/>
    </location>
</feature>
<organism evidence="11 12">
    <name type="scientific">Marinitoga aeolica</name>
    <dbReference type="NCBI Taxonomy" id="2809031"/>
    <lineage>
        <taxon>Bacteria</taxon>
        <taxon>Thermotogati</taxon>
        <taxon>Thermotogota</taxon>
        <taxon>Thermotogae</taxon>
        <taxon>Petrotogales</taxon>
        <taxon>Petrotogaceae</taxon>
        <taxon>Marinitoga</taxon>
    </lineage>
</organism>
<feature type="domain" description="ABC transmembrane type-1" evidence="10">
    <location>
        <begin position="448"/>
        <end position="638"/>
    </location>
</feature>
<dbReference type="InterPro" id="IPR035906">
    <property type="entry name" value="MetI-like_sf"/>
</dbReference>
<dbReference type="CDD" id="cd06261">
    <property type="entry name" value="TM_PBP2"/>
    <property type="match status" value="2"/>
</dbReference>
<dbReference type="PANTHER" id="PTHR32243">
    <property type="entry name" value="MALTOSE TRANSPORT SYSTEM PERMEASE-RELATED"/>
    <property type="match status" value="1"/>
</dbReference>
<accession>A0ABY8PT70</accession>
<dbReference type="Pfam" id="PF00528">
    <property type="entry name" value="BPD_transp_1"/>
    <property type="match status" value="2"/>
</dbReference>
<comment type="subcellular location">
    <subcellularLocation>
        <location evidence="1 9">Cell membrane</location>
        <topology evidence="1 9">Multi-pass membrane protein</topology>
    </subcellularLocation>
</comment>
<feature type="transmembrane region" description="Helical" evidence="9">
    <location>
        <begin position="516"/>
        <end position="536"/>
    </location>
</feature>
<feature type="transmembrane region" description="Helical" evidence="9">
    <location>
        <begin position="262"/>
        <end position="283"/>
    </location>
</feature>
<reference evidence="11 12" key="1">
    <citation type="submission" date="2021-02" db="EMBL/GenBank/DDBJ databases">
        <title>Characterization of Marinitoga sp. nov. str. BP5-C20A.</title>
        <authorList>
            <person name="Erauso G."/>
            <person name="Postec A."/>
        </authorList>
    </citation>
    <scope>NUCLEOTIDE SEQUENCE [LARGE SCALE GENOMIC DNA]</scope>
    <source>
        <strain evidence="11 12">BP5-C20A</strain>
    </source>
</reference>
<dbReference type="PROSITE" id="PS50928">
    <property type="entry name" value="ABC_TM1"/>
    <property type="match status" value="2"/>
</dbReference>
<dbReference type="PANTHER" id="PTHR32243:SF50">
    <property type="entry name" value="MALTOSE_MALTODEXTRIN TRANSPORT SYSTEM PERMEASE PROTEIN MALG"/>
    <property type="match status" value="1"/>
</dbReference>
<evidence type="ECO:0000313" key="11">
    <source>
        <dbReference type="EMBL" id="WGS65827.1"/>
    </source>
</evidence>
<evidence type="ECO:0000313" key="12">
    <source>
        <dbReference type="Proteomes" id="UP001232493"/>
    </source>
</evidence>
<evidence type="ECO:0000256" key="9">
    <source>
        <dbReference type="RuleBase" id="RU363032"/>
    </source>
</evidence>
<evidence type="ECO:0000256" key="7">
    <source>
        <dbReference type="ARBA" id="ARBA00022989"/>
    </source>
</evidence>
<feature type="transmembrane region" description="Helical" evidence="9">
    <location>
        <begin position="557"/>
        <end position="578"/>
    </location>
</feature>
<feature type="transmembrane region" description="Helical" evidence="9">
    <location>
        <begin position="232"/>
        <end position="255"/>
    </location>
</feature>
<dbReference type="Gene3D" id="1.10.3720.10">
    <property type="entry name" value="MetI-like"/>
    <property type="match status" value="2"/>
</dbReference>
<feature type="transmembrane region" description="Helical" evidence="9">
    <location>
        <begin position="96"/>
        <end position="123"/>
    </location>
</feature>
<evidence type="ECO:0000256" key="8">
    <source>
        <dbReference type="ARBA" id="ARBA00023136"/>
    </source>
</evidence>
<feature type="domain" description="ABC transmembrane type-1" evidence="10">
    <location>
        <begin position="62"/>
        <end position="283"/>
    </location>
</feature>
<keyword evidence="8 9" id="KW-0472">Membrane</keyword>
<proteinExistence type="inferred from homology"/>
<evidence type="ECO:0000256" key="3">
    <source>
        <dbReference type="ARBA" id="ARBA00022448"/>
    </source>
</evidence>
<gene>
    <name evidence="11" type="ORF">JRV97_04565</name>
</gene>
<keyword evidence="7 9" id="KW-1133">Transmembrane helix</keyword>
<feature type="transmembrane region" description="Helical" evidence="9">
    <location>
        <begin position="303"/>
        <end position="323"/>
    </location>
</feature>